<evidence type="ECO:0000313" key="3">
    <source>
        <dbReference type="Proteomes" id="UP000762676"/>
    </source>
</evidence>
<dbReference type="Proteomes" id="UP000762676">
    <property type="component" value="Unassembled WGS sequence"/>
</dbReference>
<protein>
    <recommendedName>
        <fullName evidence="1">ISXO2-like transposase domain-containing protein</fullName>
    </recommendedName>
</protein>
<dbReference type="InterPro" id="IPR053164">
    <property type="entry name" value="IS1016-like_transposase"/>
</dbReference>
<dbReference type="Pfam" id="PF12762">
    <property type="entry name" value="DDE_Tnp_IS1595"/>
    <property type="match status" value="1"/>
</dbReference>
<comment type="caution">
    <text evidence="2">The sequence shown here is derived from an EMBL/GenBank/DDBJ whole genome shotgun (WGS) entry which is preliminary data.</text>
</comment>
<gene>
    <name evidence="2" type="ORF">ElyMa_004437700</name>
</gene>
<proteinExistence type="predicted"/>
<dbReference type="PANTHER" id="PTHR47163">
    <property type="entry name" value="DDE_TNP_IS1595 DOMAIN-CONTAINING PROTEIN"/>
    <property type="match status" value="1"/>
</dbReference>
<evidence type="ECO:0000259" key="1">
    <source>
        <dbReference type="SMART" id="SM01126"/>
    </source>
</evidence>
<dbReference type="SMART" id="SM01126">
    <property type="entry name" value="DDE_Tnp_IS1595"/>
    <property type="match status" value="1"/>
</dbReference>
<dbReference type="AlphaFoldDB" id="A0AAV4HCB0"/>
<organism evidence="2 3">
    <name type="scientific">Elysia marginata</name>
    <dbReference type="NCBI Taxonomy" id="1093978"/>
    <lineage>
        <taxon>Eukaryota</taxon>
        <taxon>Metazoa</taxon>
        <taxon>Spiralia</taxon>
        <taxon>Lophotrochozoa</taxon>
        <taxon>Mollusca</taxon>
        <taxon>Gastropoda</taxon>
        <taxon>Heterobranchia</taxon>
        <taxon>Euthyneura</taxon>
        <taxon>Panpulmonata</taxon>
        <taxon>Sacoglossa</taxon>
        <taxon>Placobranchoidea</taxon>
        <taxon>Plakobranchidae</taxon>
        <taxon>Elysia</taxon>
    </lineage>
</organism>
<accession>A0AAV4HCB0</accession>
<sequence length="219" mass="25183">MFVIQAQYSLAIRETSGPAFDHQETSEETVADLFSYCREVCVESLYSGEFVKQIGGPNHIVEVDEAKFGKRKYNRGRIVEGQWVLGGICRETREWFFVPVENRSEETLLPIIIIKHVAAGSIIYSDQWAAYGRLSEVGFQHGTVNHSLHFVDPASGVHTNTIESTWWAVKRSLPPTHTRKQYLGTHLAEYIWRRKYKNERCLFSLFLKEIVRVYPGLDA</sequence>
<feature type="domain" description="ISXO2-like transposase" evidence="1">
    <location>
        <begin position="53"/>
        <end position="195"/>
    </location>
</feature>
<keyword evidence="3" id="KW-1185">Reference proteome</keyword>
<dbReference type="InterPro" id="IPR024445">
    <property type="entry name" value="Tnp_ISXO2-like"/>
</dbReference>
<dbReference type="PANTHER" id="PTHR47163:SF2">
    <property type="entry name" value="SI:DKEY-17M8.2"/>
    <property type="match status" value="1"/>
</dbReference>
<name>A0AAV4HCB0_9GAST</name>
<dbReference type="NCBIfam" id="NF033547">
    <property type="entry name" value="transpos_IS1595"/>
    <property type="match status" value="1"/>
</dbReference>
<dbReference type="EMBL" id="BMAT01008950">
    <property type="protein sequence ID" value="GFR95802.1"/>
    <property type="molecule type" value="Genomic_DNA"/>
</dbReference>
<reference evidence="2 3" key="1">
    <citation type="journal article" date="2021" name="Elife">
        <title>Chloroplast acquisition without the gene transfer in kleptoplastic sea slugs, Plakobranchus ocellatus.</title>
        <authorList>
            <person name="Maeda T."/>
            <person name="Takahashi S."/>
            <person name="Yoshida T."/>
            <person name="Shimamura S."/>
            <person name="Takaki Y."/>
            <person name="Nagai Y."/>
            <person name="Toyoda A."/>
            <person name="Suzuki Y."/>
            <person name="Arimoto A."/>
            <person name="Ishii H."/>
            <person name="Satoh N."/>
            <person name="Nishiyama T."/>
            <person name="Hasebe M."/>
            <person name="Maruyama T."/>
            <person name="Minagawa J."/>
            <person name="Obokata J."/>
            <person name="Shigenobu S."/>
        </authorList>
    </citation>
    <scope>NUCLEOTIDE SEQUENCE [LARGE SCALE GENOMIC DNA]</scope>
</reference>
<evidence type="ECO:0000313" key="2">
    <source>
        <dbReference type="EMBL" id="GFR95802.1"/>
    </source>
</evidence>